<organism evidence="16 17">
    <name type="scientific">Heterodera trifolii</name>
    <dbReference type="NCBI Taxonomy" id="157864"/>
    <lineage>
        <taxon>Eukaryota</taxon>
        <taxon>Metazoa</taxon>
        <taxon>Ecdysozoa</taxon>
        <taxon>Nematoda</taxon>
        <taxon>Chromadorea</taxon>
        <taxon>Rhabditida</taxon>
        <taxon>Tylenchina</taxon>
        <taxon>Tylenchomorpha</taxon>
        <taxon>Tylenchoidea</taxon>
        <taxon>Heteroderidae</taxon>
        <taxon>Heteroderinae</taxon>
        <taxon>Heterodera</taxon>
    </lineage>
</organism>
<evidence type="ECO:0000256" key="9">
    <source>
        <dbReference type="ARBA" id="ARBA00022982"/>
    </source>
</evidence>
<dbReference type="EMBL" id="JBICBT010000078">
    <property type="protein sequence ID" value="KAL3124171.1"/>
    <property type="molecule type" value="Genomic_DNA"/>
</dbReference>
<evidence type="ECO:0000256" key="1">
    <source>
        <dbReference type="ARBA" id="ARBA00003195"/>
    </source>
</evidence>
<evidence type="ECO:0000256" key="7">
    <source>
        <dbReference type="ARBA" id="ARBA00022660"/>
    </source>
</evidence>
<dbReference type="Pfam" id="PF07347">
    <property type="entry name" value="CI-B14_5a"/>
    <property type="match status" value="1"/>
</dbReference>
<dbReference type="Proteomes" id="UP001620626">
    <property type="component" value="Unassembled WGS sequence"/>
</dbReference>
<evidence type="ECO:0000256" key="5">
    <source>
        <dbReference type="ARBA" id="ARBA00016383"/>
    </source>
</evidence>
<evidence type="ECO:0000256" key="11">
    <source>
        <dbReference type="ARBA" id="ARBA00023128"/>
    </source>
</evidence>
<evidence type="ECO:0000313" key="16">
    <source>
        <dbReference type="EMBL" id="KAL3124171.1"/>
    </source>
</evidence>
<keyword evidence="6" id="KW-0813">Transport</keyword>
<dbReference type="InterPro" id="IPR009947">
    <property type="entry name" value="NDUA7"/>
</dbReference>
<evidence type="ECO:0000256" key="3">
    <source>
        <dbReference type="ARBA" id="ARBA00005482"/>
    </source>
</evidence>
<feature type="region of interest" description="Disordered" evidence="15">
    <location>
        <begin position="75"/>
        <end position="104"/>
    </location>
</feature>
<comment type="similarity">
    <text evidence="3">Belongs to the complex I NDUFA7 subunit family.</text>
</comment>
<evidence type="ECO:0000256" key="4">
    <source>
        <dbReference type="ARBA" id="ARBA00011533"/>
    </source>
</evidence>
<comment type="caution">
    <text evidence="16">The sequence shown here is derived from an EMBL/GenBank/DDBJ whole genome shotgun (WGS) entry which is preliminary data.</text>
</comment>
<keyword evidence="8" id="KW-0999">Mitochondrion inner membrane</keyword>
<evidence type="ECO:0000256" key="2">
    <source>
        <dbReference type="ARBA" id="ARBA00004443"/>
    </source>
</evidence>
<keyword evidence="11" id="KW-0496">Mitochondrion</keyword>
<keyword evidence="7" id="KW-0679">Respiratory chain</keyword>
<comment type="function">
    <text evidence="1">Accessory subunit of the mitochondrial membrane respiratory chain NADH dehydrogenase (Complex I), that is believed not to be involved in catalysis. Complex I functions in the transfer of electrons from NADH to the respiratory chain. The immediate electron acceptor for the enzyme is believed to be ubiquinone.</text>
</comment>
<protein>
    <recommendedName>
        <fullName evidence="5">NADH dehydrogenase [ubiquinone] 1 alpha subcomplex subunit 7</fullName>
    </recommendedName>
    <alternativeName>
        <fullName evidence="14">Complex I-B14.5a</fullName>
    </alternativeName>
    <alternativeName>
        <fullName evidence="13">NADH-ubiquinone oxidoreductase subunit B14.5a</fullName>
    </alternativeName>
</protein>
<reference evidence="16 17" key="1">
    <citation type="submission" date="2024-10" db="EMBL/GenBank/DDBJ databases">
        <authorList>
            <person name="Kim D."/>
        </authorList>
    </citation>
    <scope>NUCLEOTIDE SEQUENCE [LARGE SCALE GENOMIC DNA]</scope>
    <source>
        <strain evidence="16">BH-2024</strain>
    </source>
</reference>
<name>A0ABD2M9I2_9BILA</name>
<keyword evidence="17" id="KW-1185">Reference proteome</keyword>
<evidence type="ECO:0000256" key="8">
    <source>
        <dbReference type="ARBA" id="ARBA00022792"/>
    </source>
</evidence>
<keyword evidence="9" id="KW-0249">Electron transport</keyword>
<dbReference type="GO" id="GO:0005743">
    <property type="term" value="C:mitochondrial inner membrane"/>
    <property type="evidence" value="ECO:0007669"/>
    <property type="project" value="UniProtKB-SubCell"/>
</dbReference>
<proteinExistence type="inferred from homology"/>
<evidence type="ECO:0000256" key="15">
    <source>
        <dbReference type="SAM" id="MobiDB-lite"/>
    </source>
</evidence>
<keyword evidence="12" id="KW-0472">Membrane</keyword>
<dbReference type="PANTHER" id="PTHR12485">
    <property type="entry name" value="NADH-UBIQUINONE OXIDOREDUCTASE SUBUNIT B"/>
    <property type="match status" value="1"/>
</dbReference>
<evidence type="ECO:0000256" key="14">
    <source>
        <dbReference type="ARBA" id="ARBA00033401"/>
    </source>
</evidence>
<dbReference type="AlphaFoldDB" id="A0ABD2M9I2"/>
<dbReference type="PANTHER" id="PTHR12485:SF1">
    <property type="entry name" value="NADH DEHYDROGENASE [UBIQUINONE] 1 ALPHA SUBCOMPLEX SUBUNIT 7"/>
    <property type="match status" value="1"/>
</dbReference>
<keyword evidence="10" id="KW-0007">Acetylation</keyword>
<evidence type="ECO:0000256" key="13">
    <source>
        <dbReference type="ARBA" id="ARBA00030360"/>
    </source>
</evidence>
<sequence length="221" mass="24974">MLRNETSNRLSDRPVTTEQLLSLLVKATPQGKATTKWINNARKIPKLAPAGLKNRAPSPFIAWLRNALLKVKRDPTLTPPSNIPKPDEKSQFRPHNRFPNTQSSRSIEPAMAQGGVHHKLADNYYLERDGRREVRPPKPIYKALGETPLWEKPSGGQSLTTEQMGKNIGAAVNKGPAQNYGISFPTPGFGYEWKRNAEEEQFTQQRNAEFAKLEKYDKFVK</sequence>
<accession>A0ABD2M9I2</accession>
<evidence type="ECO:0000313" key="17">
    <source>
        <dbReference type="Proteomes" id="UP001620626"/>
    </source>
</evidence>
<gene>
    <name evidence="16" type="ORF">niasHT_004760</name>
</gene>
<evidence type="ECO:0000256" key="12">
    <source>
        <dbReference type="ARBA" id="ARBA00023136"/>
    </source>
</evidence>
<comment type="subunit">
    <text evidence="4">Complex I is composed of 45 different subunits.</text>
</comment>
<comment type="subcellular location">
    <subcellularLocation>
        <location evidence="2">Mitochondrion inner membrane</location>
        <topology evidence="2">Peripheral membrane protein</topology>
        <orientation evidence="2">Matrix side</orientation>
    </subcellularLocation>
</comment>
<evidence type="ECO:0000256" key="10">
    <source>
        <dbReference type="ARBA" id="ARBA00022990"/>
    </source>
</evidence>
<evidence type="ECO:0000256" key="6">
    <source>
        <dbReference type="ARBA" id="ARBA00022448"/>
    </source>
</evidence>